<dbReference type="SMART" id="SM00534">
    <property type="entry name" value="MUTSac"/>
    <property type="match status" value="1"/>
</dbReference>
<evidence type="ECO:0000256" key="4">
    <source>
        <dbReference type="ARBA" id="ARBA00022741"/>
    </source>
</evidence>
<dbReference type="Pfam" id="PF05192">
    <property type="entry name" value="MutS_III"/>
    <property type="match status" value="1"/>
</dbReference>
<keyword evidence="9" id="KW-0539">Nucleus</keyword>
<dbReference type="Pfam" id="PF05190">
    <property type="entry name" value="MutS_IV"/>
    <property type="match status" value="1"/>
</dbReference>
<comment type="caution">
    <text evidence="16">The sequence shown here is derived from an EMBL/GenBank/DDBJ whole genome shotgun (WGS) entry which is preliminary data.</text>
</comment>
<dbReference type="InterPro" id="IPR000432">
    <property type="entry name" value="DNA_mismatch_repair_MutS_C"/>
</dbReference>
<sequence>MNYSHNSPHSFITMPLDAPTQSSISSYFSQSTTTPRRTGKRISSPIDLTSDVEGSASPIKKPRLTIQGVEANEHSSMSGASSTTVADQWRFSPEKIKQYTPNEHRTVAEKERHEAFKKRLLRDNSDFLSKAPEVIDVDQNQPMEVDESNENDDLSGNESDCFHKLNKMFSNVGKGMTRPSGKRTSGIPKRKTLEIGPSGQTYTSLEKQILQLKKENKGTVLLVEVGYKYEFFDDDAKIAAQELGMVAHMVRNLLVASIPVHRCNVHLKKLLSRGYRVGIVNQIETAALKKISDNRNTLFERKLTHLYTAATYVDGLDSVDEVEKYAVSPFMCLVETKKSDQHADVSVGMITICPSTGDVVWDNFDDTIMRLELETRLVHTRPSELLIPKHGLTEATSKMLSHFTGLSSTGHLIRIEQIKEVMDYTEAFSEVSRFYTDKSKCGAASDSFKSGRLMAEITDLPYQVVIALAHAIQYLTKFGIADAFLETKFFTKFSTRAHMLLAANTLTNLEIYRNETDNTTRGSLMWVLDRTKTRFGARLLRSWVGRPLVDKRVLEDRISAVQEILESTSPTLETLRQVLRGLPDLAKGLCRIQYGQCTPKELSVLLPAFGKVADAFDAVGRPEDVGLNSTVLNQIIFALPKLKEPMKELLGAVRLKEASEGKMESMWTDIERYPDIIGISMTLQALEKEFEDELKAVRKRLRMPSLEWTTIAIDEYLVEVKRSENRPIPDSWILHSKTKIYARYQPPSVQEKLEERAQRREALEARANEAYRSFLSEIAENHYGILRDTVNKLAIADCLLSLALVALQKEYVRPEFTDDDRLEIVDGRHPMIESFSDDPYVPNSIDMGGSDTKSKIITGPNMGGKSSCVKMVALIALMAQIGSYVPAASVKMGLLDSILTRMGASDDLARGRSTFMVEMSETSEILHTATSKSLVILDELGRGTSTFDGMAIADATLQYLVQKTKCKTLFITHYPLLATKLEKKFPQDITNLYMGYIAESRIDSTRDITFLYRLVAGLAKESFGIECARLAQVPEVILSVATERAAAMQAEVQKRGQRNRLQKAPYLIQECLTNKGIVATASLEDLQIMRESIENLI</sequence>
<dbReference type="SUPFAM" id="SSF55271">
    <property type="entry name" value="DNA repair protein MutS, domain I"/>
    <property type="match status" value="1"/>
</dbReference>
<dbReference type="GO" id="GO:0006312">
    <property type="term" value="P:mitotic recombination"/>
    <property type="evidence" value="ECO:0007669"/>
    <property type="project" value="TreeGrafter"/>
</dbReference>
<dbReference type="GO" id="GO:0005634">
    <property type="term" value="C:nucleus"/>
    <property type="evidence" value="ECO:0007669"/>
    <property type="project" value="UniProtKB-SubCell"/>
</dbReference>
<dbReference type="PANTHER" id="PTHR11361:SF122">
    <property type="entry name" value="DNA MISMATCH REPAIR PROTEIN MSH3"/>
    <property type="match status" value="1"/>
</dbReference>
<dbReference type="Gene3D" id="3.40.1170.10">
    <property type="entry name" value="DNA repair protein MutS, domain I"/>
    <property type="match status" value="1"/>
</dbReference>
<dbReference type="GO" id="GO:0140664">
    <property type="term" value="F:ATP-dependent DNA damage sensor activity"/>
    <property type="evidence" value="ECO:0007669"/>
    <property type="project" value="InterPro"/>
</dbReference>
<proteinExistence type="inferred from homology"/>
<feature type="domain" description="DNA mismatch repair proteins mutS family" evidence="15">
    <location>
        <begin position="933"/>
        <end position="949"/>
    </location>
</feature>
<evidence type="ECO:0000256" key="5">
    <source>
        <dbReference type="ARBA" id="ARBA00022763"/>
    </source>
</evidence>
<keyword evidence="7" id="KW-0238">DNA-binding</keyword>
<organism evidence="16 17">
    <name type="scientific">Gymnopilus junonius</name>
    <name type="common">Spectacular rustgill mushroom</name>
    <name type="synonym">Gymnopilus spectabilis subsp. junonius</name>
    <dbReference type="NCBI Taxonomy" id="109634"/>
    <lineage>
        <taxon>Eukaryota</taxon>
        <taxon>Fungi</taxon>
        <taxon>Dikarya</taxon>
        <taxon>Basidiomycota</taxon>
        <taxon>Agaricomycotina</taxon>
        <taxon>Agaricomycetes</taxon>
        <taxon>Agaricomycetidae</taxon>
        <taxon>Agaricales</taxon>
        <taxon>Agaricineae</taxon>
        <taxon>Hymenogastraceae</taxon>
        <taxon>Gymnopilus</taxon>
    </lineage>
</organism>
<accession>A0A9P5TTF6</accession>
<evidence type="ECO:0000256" key="10">
    <source>
        <dbReference type="ARBA" id="ARBA00025373"/>
    </source>
</evidence>
<dbReference type="NCBIfam" id="NF003810">
    <property type="entry name" value="PRK05399.1"/>
    <property type="match status" value="1"/>
</dbReference>
<dbReference type="PANTHER" id="PTHR11361">
    <property type="entry name" value="DNA MISMATCH REPAIR PROTEIN MUTS FAMILY MEMBER"/>
    <property type="match status" value="1"/>
</dbReference>
<evidence type="ECO:0000256" key="6">
    <source>
        <dbReference type="ARBA" id="ARBA00022840"/>
    </source>
</evidence>
<evidence type="ECO:0000313" key="16">
    <source>
        <dbReference type="EMBL" id="KAF8911088.1"/>
    </source>
</evidence>
<dbReference type="InterPro" id="IPR036678">
    <property type="entry name" value="MutS_con_dom_sf"/>
</dbReference>
<evidence type="ECO:0000256" key="13">
    <source>
        <dbReference type="ARBA" id="ARBA00073774"/>
    </source>
</evidence>
<dbReference type="Proteomes" id="UP000724874">
    <property type="component" value="Unassembled WGS sequence"/>
</dbReference>
<comment type="similarity">
    <text evidence="2">Belongs to the DNA mismatch repair MutS family. MSH3 subfamily.</text>
</comment>
<dbReference type="InterPro" id="IPR007696">
    <property type="entry name" value="DNA_mismatch_repair_MutS_core"/>
</dbReference>
<dbReference type="FunFam" id="3.40.1170.10:FF:000004">
    <property type="entry name" value="DNA mismatch repair protein"/>
    <property type="match status" value="1"/>
</dbReference>
<comment type="subunit">
    <text evidence="11">Heterodimer consisting of MSH2-MSH3 (MutS beta). Forms a ternary complex with MutL alpha (MLH1-PMS1).</text>
</comment>
<feature type="region of interest" description="Disordered" evidence="14">
    <location>
        <begin position="172"/>
        <end position="191"/>
    </location>
</feature>
<dbReference type="InterPro" id="IPR016151">
    <property type="entry name" value="DNA_mismatch_repair_MutS_N"/>
</dbReference>
<dbReference type="GO" id="GO:0006298">
    <property type="term" value="P:mismatch repair"/>
    <property type="evidence" value="ECO:0007669"/>
    <property type="project" value="InterPro"/>
</dbReference>
<name>A0A9P5TTF6_GYMJU</name>
<evidence type="ECO:0000256" key="9">
    <source>
        <dbReference type="ARBA" id="ARBA00023242"/>
    </source>
</evidence>
<dbReference type="Gene3D" id="1.10.1420.10">
    <property type="match status" value="2"/>
</dbReference>
<evidence type="ECO:0000259" key="15">
    <source>
        <dbReference type="PROSITE" id="PS00486"/>
    </source>
</evidence>
<dbReference type="InterPro" id="IPR007861">
    <property type="entry name" value="DNA_mismatch_repair_MutS_clamp"/>
</dbReference>
<evidence type="ECO:0000256" key="12">
    <source>
        <dbReference type="ARBA" id="ARBA00029792"/>
    </source>
</evidence>
<dbReference type="Pfam" id="PF01624">
    <property type="entry name" value="MutS_I"/>
    <property type="match status" value="1"/>
</dbReference>
<evidence type="ECO:0000256" key="2">
    <source>
        <dbReference type="ARBA" id="ARBA00007094"/>
    </source>
</evidence>
<evidence type="ECO:0000256" key="3">
    <source>
        <dbReference type="ARBA" id="ARBA00022151"/>
    </source>
</evidence>
<dbReference type="SMART" id="SM00533">
    <property type="entry name" value="MUTSd"/>
    <property type="match status" value="1"/>
</dbReference>
<comment type="function">
    <text evidence="10">Component of the post-replicative DNA mismatch repair system (MMR). Heterodimerizes with MSH2 to form MutS beta, which binds to DNA mismatches thereby initiating DNA repair. MSH3 provides substrate-binding and substrate specificity to the complex. When bound, the MutS beta heterodimer bends the DNA helix and shields approximately 20 base pairs. Acts mainly to repair insertion-deletion loops (IDLs) from 2 to 13 nucleotides in size, but can also repair base-base and single insertion-deletion mismatches that occur during replication. After mismatch binding, forms a ternary complex with the MutL alpha heterodimer, which is thought to be responsible for directing the downstream MMR events, including strand discrimination, excision, and resynthesis. ATP binding and hydrolysis play a pivotal role in mismatch repair functions.</text>
</comment>
<dbReference type="AlphaFoldDB" id="A0A9P5TTF6"/>
<dbReference type="InterPro" id="IPR007695">
    <property type="entry name" value="DNA_mismatch_repair_MutS-lik_N"/>
</dbReference>
<evidence type="ECO:0000256" key="7">
    <source>
        <dbReference type="ARBA" id="ARBA00023125"/>
    </source>
</evidence>
<evidence type="ECO:0000256" key="14">
    <source>
        <dbReference type="SAM" id="MobiDB-lite"/>
    </source>
</evidence>
<dbReference type="OrthoDB" id="121051at2759"/>
<dbReference type="EMBL" id="JADNYJ010000005">
    <property type="protein sequence ID" value="KAF8911088.1"/>
    <property type="molecule type" value="Genomic_DNA"/>
</dbReference>
<dbReference type="GO" id="GO:0030983">
    <property type="term" value="F:mismatched DNA binding"/>
    <property type="evidence" value="ECO:0007669"/>
    <property type="project" value="UniProtKB-UniRule"/>
</dbReference>
<gene>
    <name evidence="16" type="ORF">CPB84DRAFT_1763328</name>
</gene>
<evidence type="ECO:0000256" key="1">
    <source>
        <dbReference type="ARBA" id="ARBA00004123"/>
    </source>
</evidence>
<keyword evidence="8" id="KW-0234">DNA repair</keyword>
<keyword evidence="6" id="KW-0067">ATP-binding</keyword>
<dbReference type="InterPro" id="IPR027417">
    <property type="entry name" value="P-loop_NTPase"/>
</dbReference>
<evidence type="ECO:0000256" key="8">
    <source>
        <dbReference type="ARBA" id="ARBA00023204"/>
    </source>
</evidence>
<dbReference type="Gene3D" id="3.30.420.110">
    <property type="entry name" value="MutS, connector domain"/>
    <property type="match status" value="1"/>
</dbReference>
<dbReference type="SUPFAM" id="SSF48334">
    <property type="entry name" value="DNA repair protein MutS, domain III"/>
    <property type="match status" value="1"/>
</dbReference>
<reference evidence="16" key="1">
    <citation type="submission" date="2020-11" db="EMBL/GenBank/DDBJ databases">
        <authorList>
            <consortium name="DOE Joint Genome Institute"/>
            <person name="Ahrendt S."/>
            <person name="Riley R."/>
            <person name="Andreopoulos W."/>
            <person name="LaButti K."/>
            <person name="Pangilinan J."/>
            <person name="Ruiz-duenas F.J."/>
            <person name="Barrasa J.M."/>
            <person name="Sanchez-Garcia M."/>
            <person name="Camarero S."/>
            <person name="Miyauchi S."/>
            <person name="Serrano A."/>
            <person name="Linde D."/>
            <person name="Babiker R."/>
            <person name="Drula E."/>
            <person name="Ayuso-Fernandez I."/>
            <person name="Pacheco R."/>
            <person name="Padilla G."/>
            <person name="Ferreira P."/>
            <person name="Barriuso J."/>
            <person name="Kellner H."/>
            <person name="Castanera R."/>
            <person name="Alfaro M."/>
            <person name="Ramirez L."/>
            <person name="Pisabarro A.G."/>
            <person name="Kuo A."/>
            <person name="Tritt A."/>
            <person name="Lipzen A."/>
            <person name="He G."/>
            <person name="Yan M."/>
            <person name="Ng V."/>
            <person name="Cullen D."/>
            <person name="Martin F."/>
            <person name="Rosso M.-N."/>
            <person name="Henrissat B."/>
            <person name="Hibbett D."/>
            <person name="Martinez A.T."/>
            <person name="Grigoriev I.V."/>
        </authorList>
    </citation>
    <scope>NUCLEOTIDE SEQUENCE</scope>
    <source>
        <strain evidence="16">AH 44721</strain>
    </source>
</reference>
<protein>
    <recommendedName>
        <fullName evidence="3 13">DNA mismatch repair protein MSH3</fullName>
    </recommendedName>
    <alternativeName>
        <fullName evidence="3 13">DNA mismatch repair protein MSH3</fullName>
    </alternativeName>
    <alternativeName>
        <fullName evidence="12">MutS protein homolog 3</fullName>
    </alternativeName>
</protein>
<dbReference type="Pfam" id="PF00488">
    <property type="entry name" value="MutS_V"/>
    <property type="match status" value="1"/>
</dbReference>
<dbReference type="InterPro" id="IPR045076">
    <property type="entry name" value="MutS"/>
</dbReference>
<feature type="region of interest" description="Disordered" evidence="14">
    <location>
        <begin position="27"/>
        <end position="62"/>
    </location>
</feature>
<dbReference type="GO" id="GO:0005524">
    <property type="term" value="F:ATP binding"/>
    <property type="evidence" value="ECO:0007669"/>
    <property type="project" value="UniProtKB-UniRule"/>
</dbReference>
<keyword evidence="17" id="KW-1185">Reference proteome</keyword>
<dbReference type="Gene3D" id="3.40.50.300">
    <property type="entry name" value="P-loop containing nucleotide triphosphate hydrolases"/>
    <property type="match status" value="1"/>
</dbReference>
<dbReference type="SUPFAM" id="SSF52540">
    <property type="entry name" value="P-loop containing nucleoside triphosphate hydrolases"/>
    <property type="match status" value="1"/>
</dbReference>
<comment type="subcellular location">
    <subcellularLocation>
        <location evidence="1">Nucleus</location>
    </subcellularLocation>
</comment>
<keyword evidence="5" id="KW-0227">DNA damage</keyword>
<evidence type="ECO:0000313" key="17">
    <source>
        <dbReference type="Proteomes" id="UP000724874"/>
    </source>
</evidence>
<dbReference type="InterPro" id="IPR036187">
    <property type="entry name" value="DNA_mismatch_repair_MutS_sf"/>
</dbReference>
<evidence type="ECO:0000256" key="11">
    <source>
        <dbReference type="ARBA" id="ARBA00025902"/>
    </source>
</evidence>
<dbReference type="PROSITE" id="PS00486">
    <property type="entry name" value="DNA_MISMATCH_REPAIR_2"/>
    <property type="match status" value="1"/>
</dbReference>
<keyword evidence="4" id="KW-0547">Nucleotide-binding</keyword>